<dbReference type="SUPFAM" id="SSF56935">
    <property type="entry name" value="Porins"/>
    <property type="match status" value="1"/>
</dbReference>
<dbReference type="GO" id="GO:0015344">
    <property type="term" value="F:siderophore uptake transmembrane transporter activity"/>
    <property type="evidence" value="ECO:0007669"/>
    <property type="project" value="TreeGrafter"/>
</dbReference>
<evidence type="ECO:0000256" key="3">
    <source>
        <dbReference type="ARBA" id="ARBA00022448"/>
    </source>
</evidence>
<keyword evidence="16" id="KW-1185">Reference proteome</keyword>
<dbReference type="InterPro" id="IPR037066">
    <property type="entry name" value="Plug_dom_sf"/>
</dbReference>
<name>V5C4L2_9GAMM</name>
<dbReference type="RefSeq" id="WP_023495287.1">
    <property type="nucleotide sequence ID" value="NZ_AYLO01000089.1"/>
</dbReference>
<dbReference type="CDD" id="cd01347">
    <property type="entry name" value="ligand_gated_channel"/>
    <property type="match status" value="1"/>
</dbReference>
<evidence type="ECO:0000259" key="13">
    <source>
        <dbReference type="Pfam" id="PF00593"/>
    </source>
</evidence>
<dbReference type="InterPro" id="IPR036942">
    <property type="entry name" value="Beta-barrel_TonB_sf"/>
</dbReference>
<comment type="subcellular location">
    <subcellularLocation>
        <location evidence="1 11">Cell outer membrane</location>
        <topology evidence="1 11">Multi-pass membrane protein</topology>
    </subcellularLocation>
</comment>
<keyword evidence="7 12" id="KW-0798">TonB box</keyword>
<dbReference type="InterPro" id="IPR000531">
    <property type="entry name" value="Beta-barrel_TonB"/>
</dbReference>
<accession>V5C4L2</accession>
<dbReference type="PANTHER" id="PTHR30069:SF29">
    <property type="entry name" value="HEMOGLOBIN AND HEMOGLOBIN-HAPTOGLOBIN-BINDING PROTEIN 1-RELATED"/>
    <property type="match status" value="1"/>
</dbReference>
<keyword evidence="3 11" id="KW-0813">Transport</keyword>
<keyword evidence="6" id="KW-0732">Signal</keyword>
<dbReference type="eggNOG" id="COG4771">
    <property type="taxonomic scope" value="Bacteria"/>
</dbReference>
<dbReference type="STRING" id="1116472.MGMO_93c00360"/>
<dbReference type="InterPro" id="IPR012910">
    <property type="entry name" value="Plug_dom"/>
</dbReference>
<dbReference type="Gene3D" id="2.40.170.20">
    <property type="entry name" value="TonB-dependent receptor, beta-barrel domain"/>
    <property type="match status" value="1"/>
</dbReference>
<dbReference type="Proteomes" id="UP000017842">
    <property type="component" value="Unassembled WGS sequence"/>
</dbReference>
<dbReference type="Pfam" id="PF07715">
    <property type="entry name" value="Plug"/>
    <property type="match status" value="1"/>
</dbReference>
<evidence type="ECO:0000256" key="6">
    <source>
        <dbReference type="ARBA" id="ARBA00022729"/>
    </source>
</evidence>
<dbReference type="AlphaFoldDB" id="V5C4L2"/>
<feature type="domain" description="TonB-dependent receptor-like beta-barrel" evidence="13">
    <location>
        <begin position="260"/>
        <end position="660"/>
    </location>
</feature>
<evidence type="ECO:0000313" key="16">
    <source>
        <dbReference type="Proteomes" id="UP000017842"/>
    </source>
</evidence>
<dbReference type="EMBL" id="AYLO01000089">
    <property type="protein sequence ID" value="ESS71678.1"/>
    <property type="molecule type" value="Genomic_DNA"/>
</dbReference>
<reference evidence="15 16" key="1">
    <citation type="journal article" date="2013" name="Genome Announc.">
        <title>Draft Genome Sequence of the Methanotrophic Gammaproteobacterium Methyloglobulus morosus DSM 22980 Strain KoM1.</title>
        <authorList>
            <person name="Poehlein A."/>
            <person name="Deutzmann J.S."/>
            <person name="Daniel R."/>
            <person name="Simeonova D.D."/>
        </authorList>
    </citation>
    <scope>NUCLEOTIDE SEQUENCE [LARGE SCALE GENOMIC DNA]</scope>
    <source>
        <strain evidence="15 16">KoM1</strain>
    </source>
</reference>
<sequence length="694" mass="76385">MANLPTLCKPPRLRAFILVFIQAAHAENSEFDGLEDTYGNEKMLSIATGHPIPQKLSPSVTSVLTSQDIEKIGARRLQDVLEYLPGVHVSSARSGNSVIGFRGIYSETNSQVLVLVNGIPLRNTAIGGKPLAWTLPVKNISHIEIIRGSGSMLYGGDATTGVINVVLKTGKELKGGNVGGFFGSQDTYEGWAQYGQKNEDWEYSFSAQGGSTNGSRGRIGRDAQSFLDNLFGTQVSNAPGFTNFGRHDVDVRIDVGYKDWLRLRAGYQRFNHVQTGEGGALALDNTGANNEDIYNIDLSINQHLTDDLGFESKFYFLGQDTSWDYNLLPAGTLGGLLPQGATSLANNFQGTAGLTSRVNYTGFKAHNLTFGTGVIYNWVSDVSNKINYLITPSLIQQIPFTEVSAFGNDPIQRSKNRTNFYALFQDEWNFATDFYLTTGLRYDYYSDASAGFSPRASLVWNVNNNLTTKLLYSRSFRPPSFLEKNLPAVPGNAIKSETMNTLEFQIENKWSPAITTSGNVYWFELENLITSVSDSSLTSAVSISPNPVAFTNADTINGIGLETEGRYVFDDDFDFSLNYSYHGVSNSNQTGLLPEHMIKALVNWEFSKGWVIGTQLNWIGERRRPANDPRSNLSGYFIAGLTLSTKIAKPVEFTLRANNIFGSIAKEPSLNPNLLPGDVPINDRSILGQIKWSF</sequence>
<evidence type="ECO:0000256" key="4">
    <source>
        <dbReference type="ARBA" id="ARBA00022452"/>
    </source>
</evidence>
<dbReference type="GO" id="GO:0009279">
    <property type="term" value="C:cell outer membrane"/>
    <property type="evidence" value="ECO:0007669"/>
    <property type="project" value="UniProtKB-SubCell"/>
</dbReference>
<gene>
    <name evidence="15" type="ORF">MGMO_93c00360</name>
</gene>
<dbReference type="PANTHER" id="PTHR30069">
    <property type="entry name" value="TONB-DEPENDENT OUTER MEMBRANE RECEPTOR"/>
    <property type="match status" value="1"/>
</dbReference>
<evidence type="ECO:0000256" key="1">
    <source>
        <dbReference type="ARBA" id="ARBA00004571"/>
    </source>
</evidence>
<keyword evidence="4 11" id="KW-1134">Transmembrane beta strand</keyword>
<evidence type="ECO:0000256" key="11">
    <source>
        <dbReference type="PROSITE-ProRule" id="PRU01360"/>
    </source>
</evidence>
<keyword evidence="8 11" id="KW-0472">Membrane</keyword>
<keyword evidence="9 15" id="KW-0675">Receptor</keyword>
<evidence type="ECO:0000256" key="12">
    <source>
        <dbReference type="RuleBase" id="RU003357"/>
    </source>
</evidence>
<feature type="domain" description="TonB-dependent receptor plug" evidence="14">
    <location>
        <begin position="56"/>
        <end position="162"/>
    </location>
</feature>
<comment type="caution">
    <text evidence="15">The sequence shown here is derived from an EMBL/GenBank/DDBJ whole genome shotgun (WGS) entry which is preliminary data.</text>
</comment>
<dbReference type="PROSITE" id="PS52016">
    <property type="entry name" value="TONB_DEPENDENT_REC_3"/>
    <property type="match status" value="1"/>
</dbReference>
<keyword evidence="5 11" id="KW-0812">Transmembrane</keyword>
<comment type="similarity">
    <text evidence="2">Belongs to the TonB-dependent receptor family. Hemoglobin/haptoglobin binding protein subfamily.</text>
</comment>
<dbReference type="InterPro" id="IPR039426">
    <property type="entry name" value="TonB-dep_rcpt-like"/>
</dbReference>
<dbReference type="GO" id="GO:0044718">
    <property type="term" value="P:siderophore transmembrane transport"/>
    <property type="evidence" value="ECO:0007669"/>
    <property type="project" value="TreeGrafter"/>
</dbReference>
<dbReference type="PATRIC" id="fig|1116472.3.peg.2578"/>
<organism evidence="15 16">
    <name type="scientific">Methyloglobulus morosus KoM1</name>
    <dbReference type="NCBI Taxonomy" id="1116472"/>
    <lineage>
        <taxon>Bacteria</taxon>
        <taxon>Pseudomonadati</taxon>
        <taxon>Pseudomonadota</taxon>
        <taxon>Gammaproteobacteria</taxon>
        <taxon>Methylococcales</taxon>
        <taxon>Methylococcaceae</taxon>
        <taxon>Methyloglobulus</taxon>
    </lineage>
</organism>
<dbReference type="Pfam" id="PF00593">
    <property type="entry name" value="TonB_dep_Rec_b-barrel"/>
    <property type="match status" value="1"/>
</dbReference>
<evidence type="ECO:0000256" key="5">
    <source>
        <dbReference type="ARBA" id="ARBA00022692"/>
    </source>
</evidence>
<proteinExistence type="inferred from homology"/>
<evidence type="ECO:0000256" key="9">
    <source>
        <dbReference type="ARBA" id="ARBA00023170"/>
    </source>
</evidence>
<evidence type="ECO:0000256" key="10">
    <source>
        <dbReference type="ARBA" id="ARBA00023237"/>
    </source>
</evidence>
<evidence type="ECO:0000256" key="8">
    <source>
        <dbReference type="ARBA" id="ARBA00023136"/>
    </source>
</evidence>
<evidence type="ECO:0000313" key="15">
    <source>
        <dbReference type="EMBL" id="ESS71678.1"/>
    </source>
</evidence>
<protein>
    <submittedName>
        <fullName evidence="15">TonB-dependent receptor plug</fullName>
    </submittedName>
</protein>
<keyword evidence="10 11" id="KW-0998">Cell outer membrane</keyword>
<evidence type="ECO:0000256" key="7">
    <source>
        <dbReference type="ARBA" id="ARBA00023077"/>
    </source>
</evidence>
<evidence type="ECO:0000259" key="14">
    <source>
        <dbReference type="Pfam" id="PF07715"/>
    </source>
</evidence>
<evidence type="ECO:0000256" key="2">
    <source>
        <dbReference type="ARBA" id="ARBA00008143"/>
    </source>
</evidence>
<dbReference type="Gene3D" id="2.170.130.10">
    <property type="entry name" value="TonB-dependent receptor, plug domain"/>
    <property type="match status" value="1"/>
</dbReference>